<organism evidence="1 2">
    <name type="scientific">Trifolium medium</name>
    <dbReference type="NCBI Taxonomy" id="97028"/>
    <lineage>
        <taxon>Eukaryota</taxon>
        <taxon>Viridiplantae</taxon>
        <taxon>Streptophyta</taxon>
        <taxon>Embryophyta</taxon>
        <taxon>Tracheophyta</taxon>
        <taxon>Spermatophyta</taxon>
        <taxon>Magnoliopsida</taxon>
        <taxon>eudicotyledons</taxon>
        <taxon>Gunneridae</taxon>
        <taxon>Pentapetalae</taxon>
        <taxon>rosids</taxon>
        <taxon>fabids</taxon>
        <taxon>Fabales</taxon>
        <taxon>Fabaceae</taxon>
        <taxon>Papilionoideae</taxon>
        <taxon>50 kb inversion clade</taxon>
        <taxon>NPAAA clade</taxon>
        <taxon>Hologalegina</taxon>
        <taxon>IRL clade</taxon>
        <taxon>Trifolieae</taxon>
        <taxon>Trifolium</taxon>
    </lineage>
</organism>
<proteinExistence type="predicted"/>
<reference evidence="1 2" key="1">
    <citation type="journal article" date="2018" name="Front. Plant Sci.">
        <title>Red Clover (Trifolium pratense) and Zigzag Clover (T. medium) - A Picture of Genomic Similarities and Differences.</title>
        <authorList>
            <person name="Dluhosova J."/>
            <person name="Istvanek J."/>
            <person name="Nedelnik J."/>
            <person name="Repkova J."/>
        </authorList>
    </citation>
    <scope>NUCLEOTIDE SEQUENCE [LARGE SCALE GENOMIC DNA]</scope>
    <source>
        <strain evidence="2">cv. 10/8</strain>
        <tissue evidence="1">Leaf</tissue>
    </source>
</reference>
<dbReference type="Proteomes" id="UP000265520">
    <property type="component" value="Unassembled WGS sequence"/>
</dbReference>
<feature type="non-terminal residue" evidence="1">
    <location>
        <position position="1"/>
    </location>
</feature>
<evidence type="ECO:0000313" key="2">
    <source>
        <dbReference type="Proteomes" id="UP000265520"/>
    </source>
</evidence>
<accession>A0A392TMD1</accession>
<keyword evidence="2" id="KW-1185">Reference proteome</keyword>
<evidence type="ECO:0000313" key="1">
    <source>
        <dbReference type="EMBL" id="MCI62088.1"/>
    </source>
</evidence>
<protein>
    <submittedName>
        <fullName evidence="1">Uncharacterized protein</fullName>
    </submittedName>
</protein>
<name>A0A392TMD1_9FABA</name>
<dbReference type="AlphaFoldDB" id="A0A392TMD1"/>
<comment type="caution">
    <text evidence="1">The sequence shown here is derived from an EMBL/GenBank/DDBJ whole genome shotgun (WGS) entry which is preliminary data.</text>
</comment>
<dbReference type="EMBL" id="LXQA010612623">
    <property type="protein sequence ID" value="MCI62088.1"/>
    <property type="molecule type" value="Genomic_DNA"/>
</dbReference>
<sequence>SCFGLVLAARLFGGGRLVLTRGDSLVGVGVEMGWWWWPEVLLWWRLDLAPPMCS</sequence>